<dbReference type="AlphaFoldDB" id="A0AAV9UIN5"/>
<evidence type="ECO:0000256" key="3">
    <source>
        <dbReference type="ARBA" id="ARBA00022741"/>
    </source>
</evidence>
<evidence type="ECO:0000256" key="2">
    <source>
        <dbReference type="ARBA" id="ARBA00006432"/>
    </source>
</evidence>
<feature type="domain" description="AMP-binding enzyme C-terminal" evidence="6">
    <location>
        <begin position="460"/>
        <end position="535"/>
    </location>
</feature>
<dbReference type="Pfam" id="PF13193">
    <property type="entry name" value="AMP-binding_C"/>
    <property type="match status" value="1"/>
</dbReference>
<reference evidence="7 8" key="1">
    <citation type="submission" date="2019-10" db="EMBL/GenBank/DDBJ databases">
        <authorList>
            <person name="Palmer J.M."/>
        </authorList>
    </citation>
    <scope>NUCLEOTIDE SEQUENCE [LARGE SCALE GENOMIC DNA]</scope>
    <source>
        <strain evidence="7 8">TWF696</strain>
    </source>
</reference>
<dbReference type="PROSITE" id="PS00455">
    <property type="entry name" value="AMP_BINDING"/>
    <property type="match status" value="1"/>
</dbReference>
<comment type="pathway">
    <text evidence="1">Siderophore biosynthesis.</text>
</comment>
<dbReference type="FunFam" id="3.30.300.30:FF:000007">
    <property type="entry name" value="4-coumarate--CoA ligase 2"/>
    <property type="match status" value="1"/>
</dbReference>
<keyword evidence="4" id="KW-0067">ATP-binding</keyword>
<dbReference type="Gene3D" id="3.30.300.30">
    <property type="match status" value="1"/>
</dbReference>
<evidence type="ECO:0000313" key="8">
    <source>
        <dbReference type="Proteomes" id="UP001375240"/>
    </source>
</evidence>
<comment type="caution">
    <text evidence="7">The sequence shown here is derived from an EMBL/GenBank/DDBJ whole genome shotgun (WGS) entry which is preliminary data.</text>
</comment>
<gene>
    <name evidence="7" type="ORF">TWF696_009363</name>
</gene>
<comment type="similarity">
    <text evidence="2">Belongs to the ATP-dependent AMP-binding enzyme family.</text>
</comment>
<evidence type="ECO:0000256" key="1">
    <source>
        <dbReference type="ARBA" id="ARBA00004924"/>
    </source>
</evidence>
<dbReference type="InterPro" id="IPR020845">
    <property type="entry name" value="AMP-binding_CS"/>
</dbReference>
<evidence type="ECO:0000313" key="7">
    <source>
        <dbReference type="EMBL" id="KAK6341054.1"/>
    </source>
</evidence>
<dbReference type="InterPro" id="IPR000873">
    <property type="entry name" value="AMP-dep_synth/lig_dom"/>
</dbReference>
<dbReference type="GO" id="GO:0016405">
    <property type="term" value="F:CoA-ligase activity"/>
    <property type="evidence" value="ECO:0007669"/>
    <property type="project" value="TreeGrafter"/>
</dbReference>
<evidence type="ECO:0000259" key="5">
    <source>
        <dbReference type="Pfam" id="PF00501"/>
    </source>
</evidence>
<dbReference type="Gene3D" id="3.40.50.12780">
    <property type="entry name" value="N-terminal domain of ligase-like"/>
    <property type="match status" value="1"/>
</dbReference>
<dbReference type="InterPro" id="IPR045851">
    <property type="entry name" value="AMP-bd_C_sf"/>
</dbReference>
<dbReference type="EMBL" id="JAVHNQ010000008">
    <property type="protein sequence ID" value="KAK6341054.1"/>
    <property type="molecule type" value="Genomic_DNA"/>
</dbReference>
<dbReference type="InterPro" id="IPR025110">
    <property type="entry name" value="AMP-bd_C"/>
</dbReference>
<accession>A0AAV9UIN5</accession>
<dbReference type="Proteomes" id="UP001375240">
    <property type="component" value="Unassembled WGS sequence"/>
</dbReference>
<evidence type="ECO:0000259" key="6">
    <source>
        <dbReference type="Pfam" id="PF13193"/>
    </source>
</evidence>
<dbReference type="GO" id="GO:0005524">
    <property type="term" value="F:ATP binding"/>
    <property type="evidence" value="ECO:0007669"/>
    <property type="project" value="UniProtKB-KW"/>
</dbReference>
<organism evidence="7 8">
    <name type="scientific">Orbilia brochopaga</name>
    <dbReference type="NCBI Taxonomy" id="3140254"/>
    <lineage>
        <taxon>Eukaryota</taxon>
        <taxon>Fungi</taxon>
        <taxon>Dikarya</taxon>
        <taxon>Ascomycota</taxon>
        <taxon>Pezizomycotina</taxon>
        <taxon>Orbiliomycetes</taxon>
        <taxon>Orbiliales</taxon>
        <taxon>Orbiliaceae</taxon>
        <taxon>Orbilia</taxon>
    </lineage>
</organism>
<sequence>MPFKSPLPDVEIPNVDLLTWLFGSPDVPLSTEPIYMDSINPQEKQLSMQTYRSWVKRFARGIQTKLRLKPQDKLLVFSGNNIFFPVLLMGIVGAECVFTGANPTFTARELAYQIKDSQAKKCFVAPDAVPTALEAVKAAGLNTQDIYVFDDDVRNSRRDEWQRLRLGGHWTEICTASDDFNWRKLTTQDELHTTAAINYSSGTTGMPKGVEISHRNFIANCCQALSMTDRASLGYKVVNLAAIPMYHAYGMAYFVLQSPKMGDPVYIMPKFDFVEYLKCIEKYRVTTISAVPPIVVGFAKHPAVQKTDLSSVRAIGCGAAPLSADTAIAAEAKFKDVRILQGYGLSEVTCAVILQKQNPLLNPNPKRGTVGHIAPNCEAQVVDEDGNELGRNQPGELWVRGPNVMKGYFNKPEATAATITKDGWLKTGDVAYVDDEGLWYIVDRKKELIKTSGYQVAPAELEAVLLEHPDIADAGVIGIKWAENERPRAYLVKKPGSTVTTEDVLKYMSKAVASYKQITGGVVWVDMIPKNPSGKILRKLLRERAAKEAKDTGDHRAKL</sequence>
<evidence type="ECO:0000256" key="4">
    <source>
        <dbReference type="ARBA" id="ARBA00022840"/>
    </source>
</evidence>
<dbReference type="SUPFAM" id="SSF56801">
    <property type="entry name" value="Acetyl-CoA synthetase-like"/>
    <property type="match status" value="1"/>
</dbReference>
<protein>
    <submittedName>
        <fullName evidence="7">Uncharacterized protein</fullName>
    </submittedName>
</protein>
<dbReference type="InterPro" id="IPR042099">
    <property type="entry name" value="ANL_N_sf"/>
</dbReference>
<keyword evidence="3" id="KW-0547">Nucleotide-binding</keyword>
<feature type="domain" description="AMP-dependent synthetase/ligase" evidence="5">
    <location>
        <begin position="42"/>
        <end position="409"/>
    </location>
</feature>
<keyword evidence="8" id="KW-1185">Reference proteome</keyword>
<dbReference type="PANTHER" id="PTHR24096">
    <property type="entry name" value="LONG-CHAIN-FATTY-ACID--COA LIGASE"/>
    <property type="match status" value="1"/>
</dbReference>
<proteinExistence type="inferred from homology"/>
<dbReference type="Pfam" id="PF00501">
    <property type="entry name" value="AMP-binding"/>
    <property type="match status" value="1"/>
</dbReference>
<name>A0AAV9UIN5_9PEZI</name>
<dbReference type="FunFam" id="3.40.50.12780:FF:000003">
    <property type="entry name" value="Long-chain-fatty-acid--CoA ligase FadD"/>
    <property type="match status" value="1"/>
</dbReference>
<dbReference type="CDD" id="cd05911">
    <property type="entry name" value="Firefly_Luc_like"/>
    <property type="match status" value="1"/>
</dbReference>
<dbReference type="PANTHER" id="PTHR24096:SF424">
    <property type="entry name" value="ACETYL-COA SYNTHETASE-LIKE PROTEIN-RELATED"/>
    <property type="match status" value="1"/>
</dbReference>